<dbReference type="AlphaFoldDB" id="A0A8H7RHU6"/>
<evidence type="ECO:0000256" key="2">
    <source>
        <dbReference type="ARBA" id="ARBA00034617"/>
    </source>
</evidence>
<feature type="domain" description="Helicase C-terminal" evidence="4">
    <location>
        <begin position="370"/>
        <end position="439"/>
    </location>
</feature>
<dbReference type="Proteomes" id="UP000650833">
    <property type="component" value="Unassembled WGS sequence"/>
</dbReference>
<organism evidence="5 6">
    <name type="scientific">Mucor plumbeus</name>
    <dbReference type="NCBI Taxonomy" id="97098"/>
    <lineage>
        <taxon>Eukaryota</taxon>
        <taxon>Fungi</taxon>
        <taxon>Fungi incertae sedis</taxon>
        <taxon>Mucoromycota</taxon>
        <taxon>Mucoromycotina</taxon>
        <taxon>Mucoromycetes</taxon>
        <taxon>Mucorales</taxon>
        <taxon>Mucorineae</taxon>
        <taxon>Mucoraceae</taxon>
        <taxon>Mucor</taxon>
    </lineage>
</organism>
<name>A0A8H7RHU6_9FUNG</name>
<dbReference type="GO" id="GO:0005694">
    <property type="term" value="C:chromosome"/>
    <property type="evidence" value="ECO:0007669"/>
    <property type="project" value="TreeGrafter"/>
</dbReference>
<gene>
    <name evidence="5" type="ORF">INT46_008582</name>
</gene>
<feature type="non-terminal residue" evidence="5">
    <location>
        <position position="1"/>
    </location>
</feature>
<accession>A0A8H7RHU6</accession>
<dbReference type="InterPro" id="IPR027417">
    <property type="entry name" value="P-loop_NTPase"/>
</dbReference>
<dbReference type="EC" id="5.6.2.4" evidence="3"/>
<dbReference type="GO" id="GO:0000724">
    <property type="term" value="P:double-strand break repair via homologous recombination"/>
    <property type="evidence" value="ECO:0007669"/>
    <property type="project" value="TreeGrafter"/>
</dbReference>
<evidence type="ECO:0000259" key="4">
    <source>
        <dbReference type="Pfam" id="PF00271"/>
    </source>
</evidence>
<keyword evidence="6" id="KW-1185">Reference proteome</keyword>
<evidence type="ECO:0000256" key="3">
    <source>
        <dbReference type="ARBA" id="ARBA00034808"/>
    </source>
</evidence>
<evidence type="ECO:0000313" key="5">
    <source>
        <dbReference type="EMBL" id="KAG2210760.1"/>
    </source>
</evidence>
<dbReference type="Pfam" id="PF00271">
    <property type="entry name" value="Helicase_C"/>
    <property type="match status" value="1"/>
</dbReference>
<evidence type="ECO:0000313" key="6">
    <source>
        <dbReference type="Proteomes" id="UP000650833"/>
    </source>
</evidence>
<dbReference type="GO" id="GO:0009378">
    <property type="term" value="F:four-way junction helicase activity"/>
    <property type="evidence" value="ECO:0007669"/>
    <property type="project" value="TreeGrafter"/>
</dbReference>
<dbReference type="GO" id="GO:0043138">
    <property type="term" value="F:3'-5' DNA helicase activity"/>
    <property type="evidence" value="ECO:0007669"/>
    <property type="project" value="UniProtKB-EC"/>
</dbReference>
<dbReference type="EMBL" id="JAEPRC010000076">
    <property type="protein sequence ID" value="KAG2210760.1"/>
    <property type="molecule type" value="Genomic_DNA"/>
</dbReference>
<sequence length="448" mass="51147">MLFVVNGKVLTTAQLTNSLSRYSTKFINANLTISMYRQLSVCFMWVWIKHFNTTLDNSIAQEEEGELLGFEDVRTLRDNQGLLYNKQAAHSQSIGSRFYGYSNLDFRYLSREHLQNFYLCSKEWALLLNLPNAASDIPSNLNSVKRINLGDNQNDYPVQINRFNNQVESQSVITVVHFAVENNIIVNAPNINTAFQEPISFALLQELCSFFKNTEAQFNCPEQASAINAVLNTKKDLLVVLPTGAVSNTKGPADTDSNADILFLAIEQCADLNLLAFIDSKYNANEINAIYIDEAHLIISWSKFRPKFNNLPSFRRYFAVPWILLSATVPEYLEQELSKMFGNLNVIRKSSNRPNLAYQCKFEDDIDEYVVEYVKKNSNSNRPAIVYVRYIDKVDEILLRLHQANVQAVGYHSKMKAEERKRSQQAFMDGNVFVIVATSGLVWESTRK</sequence>
<dbReference type="PANTHER" id="PTHR13710">
    <property type="entry name" value="DNA HELICASE RECQ FAMILY MEMBER"/>
    <property type="match status" value="1"/>
</dbReference>
<comment type="similarity">
    <text evidence="1">Belongs to the helicase family. RecQ subfamily.</text>
</comment>
<dbReference type="OrthoDB" id="2608216at2759"/>
<comment type="caution">
    <text evidence="5">The sequence shown here is derived from an EMBL/GenBank/DDBJ whole genome shotgun (WGS) entry which is preliminary data.</text>
</comment>
<dbReference type="InterPro" id="IPR001650">
    <property type="entry name" value="Helicase_C-like"/>
</dbReference>
<reference evidence="5" key="1">
    <citation type="submission" date="2020-12" db="EMBL/GenBank/DDBJ databases">
        <title>Metabolic potential, ecology and presence of endohyphal bacteria is reflected in genomic diversity of Mucoromycotina.</title>
        <authorList>
            <person name="Muszewska A."/>
            <person name="Okrasinska A."/>
            <person name="Steczkiewicz K."/>
            <person name="Drgas O."/>
            <person name="Orlowska M."/>
            <person name="Perlinska-Lenart U."/>
            <person name="Aleksandrzak-Piekarczyk T."/>
            <person name="Szatraj K."/>
            <person name="Zielenkiewicz U."/>
            <person name="Pilsyk S."/>
            <person name="Malc E."/>
            <person name="Mieczkowski P."/>
            <person name="Kruszewska J.S."/>
            <person name="Biernat P."/>
            <person name="Pawlowska J."/>
        </authorList>
    </citation>
    <scope>NUCLEOTIDE SEQUENCE</scope>
    <source>
        <strain evidence="5">CBS 226.32</strain>
    </source>
</reference>
<dbReference type="GO" id="GO:0005634">
    <property type="term" value="C:nucleus"/>
    <property type="evidence" value="ECO:0007669"/>
    <property type="project" value="TreeGrafter"/>
</dbReference>
<dbReference type="SUPFAM" id="SSF52540">
    <property type="entry name" value="P-loop containing nucleoside triphosphate hydrolases"/>
    <property type="match status" value="1"/>
</dbReference>
<dbReference type="PANTHER" id="PTHR13710:SF149">
    <property type="entry name" value="ATP-DEPENDENT DNA HELICASE TLH2"/>
    <property type="match status" value="1"/>
</dbReference>
<protein>
    <recommendedName>
        <fullName evidence="3">DNA 3'-5' helicase</fullName>
        <ecNumber evidence="3">5.6.2.4</ecNumber>
    </recommendedName>
</protein>
<comment type="catalytic activity">
    <reaction evidence="2">
        <text>Couples ATP hydrolysis with the unwinding of duplex DNA by translocating in the 3'-5' direction.</text>
        <dbReference type="EC" id="5.6.2.4"/>
    </reaction>
</comment>
<dbReference type="GO" id="GO:0005737">
    <property type="term" value="C:cytoplasm"/>
    <property type="evidence" value="ECO:0007669"/>
    <property type="project" value="TreeGrafter"/>
</dbReference>
<evidence type="ECO:0000256" key="1">
    <source>
        <dbReference type="ARBA" id="ARBA00005446"/>
    </source>
</evidence>
<proteinExistence type="inferred from homology"/>
<dbReference type="Gene3D" id="3.40.50.300">
    <property type="entry name" value="P-loop containing nucleotide triphosphate hydrolases"/>
    <property type="match status" value="2"/>
</dbReference>